<dbReference type="InterPro" id="IPR051262">
    <property type="entry name" value="SMP-30/CGR1_Lactonase"/>
</dbReference>
<feature type="non-terminal residue" evidence="3">
    <location>
        <position position="299"/>
    </location>
</feature>
<dbReference type="OrthoDB" id="423498at2759"/>
<dbReference type="AlphaFoldDB" id="A0A9Q0NCA4"/>
<keyword evidence="1" id="KW-0378">Hydrolase</keyword>
<dbReference type="PANTHER" id="PTHR47572:SF4">
    <property type="entry name" value="LACTONASE DRP35"/>
    <property type="match status" value="1"/>
</dbReference>
<dbReference type="SUPFAM" id="SSF63829">
    <property type="entry name" value="Calcium-dependent phosphotriesterase"/>
    <property type="match status" value="1"/>
</dbReference>
<feature type="non-terminal residue" evidence="3">
    <location>
        <position position="1"/>
    </location>
</feature>
<dbReference type="InterPro" id="IPR013658">
    <property type="entry name" value="SGL"/>
</dbReference>
<accession>A0A9Q0NCA4</accession>
<dbReference type="GO" id="GO:0016787">
    <property type="term" value="F:hydrolase activity"/>
    <property type="evidence" value="ECO:0007669"/>
    <property type="project" value="UniProtKB-KW"/>
</dbReference>
<protein>
    <submittedName>
        <fullName evidence="3">Gluconolactonase</fullName>
    </submittedName>
</protein>
<evidence type="ECO:0000313" key="4">
    <source>
        <dbReference type="Proteomes" id="UP001151699"/>
    </source>
</evidence>
<proteinExistence type="predicted"/>
<feature type="domain" description="SMP-30/Gluconolactonase/LRE-like region" evidence="2">
    <location>
        <begin position="115"/>
        <end position="272"/>
    </location>
</feature>
<dbReference type="Gene3D" id="2.120.10.30">
    <property type="entry name" value="TolB, C-terminal domain"/>
    <property type="match status" value="1"/>
</dbReference>
<evidence type="ECO:0000256" key="1">
    <source>
        <dbReference type="ARBA" id="ARBA00022801"/>
    </source>
</evidence>
<keyword evidence="4" id="KW-1185">Reference proteome</keyword>
<reference evidence="3" key="1">
    <citation type="submission" date="2022-07" db="EMBL/GenBank/DDBJ databases">
        <authorList>
            <person name="Trinca V."/>
            <person name="Uliana J.V.C."/>
            <person name="Torres T.T."/>
            <person name="Ward R.J."/>
            <person name="Monesi N."/>
        </authorList>
    </citation>
    <scope>NUCLEOTIDE SEQUENCE</scope>
    <source>
        <strain evidence="3">HSMRA1968</strain>
        <tissue evidence="3">Whole embryos</tissue>
    </source>
</reference>
<sequence>TSPIVLRVTHTKKLYSLDRLSLIKLQREHRSCTMENTKKLIVGIFIAINMVPLPCLCCDLMEDTRASCWDLSSTPYITYEQSKFGPLIEGASANPAGNIFAADYGNSRTTFQLGQGTIFTSGMKWLADTNNTHGDIWSCRRDGTVQQLEVLGRTNGIDLSPDEKLLYVSESFNRGGSPYAQRIWKYAVDTEGGTIAQKTLFADFDNLDGSVTSDIDGMKTDTMGNLFVARYGGRHVAVLSPTGTIIGKIRVSFPNPTNLEFGGQDGKTLFIVGQCSREGRGCVDQIRVVNPGRTWKMLQ</sequence>
<dbReference type="InterPro" id="IPR011042">
    <property type="entry name" value="6-blade_b-propeller_TolB-like"/>
</dbReference>
<dbReference type="Pfam" id="PF08450">
    <property type="entry name" value="SGL"/>
    <property type="match status" value="1"/>
</dbReference>
<name>A0A9Q0NCA4_9DIPT</name>
<comment type="caution">
    <text evidence="3">The sequence shown here is derived from an EMBL/GenBank/DDBJ whole genome shotgun (WGS) entry which is preliminary data.</text>
</comment>
<evidence type="ECO:0000259" key="2">
    <source>
        <dbReference type="Pfam" id="PF08450"/>
    </source>
</evidence>
<dbReference type="PANTHER" id="PTHR47572">
    <property type="entry name" value="LIPOPROTEIN-RELATED"/>
    <property type="match status" value="1"/>
</dbReference>
<dbReference type="Proteomes" id="UP001151699">
    <property type="component" value="Chromosome A"/>
</dbReference>
<gene>
    <name evidence="3" type="primary">gnl_0</name>
    <name evidence="3" type="ORF">Bhyg_02075</name>
</gene>
<evidence type="ECO:0000313" key="3">
    <source>
        <dbReference type="EMBL" id="KAJ6646861.1"/>
    </source>
</evidence>
<dbReference type="EMBL" id="WJQU01000001">
    <property type="protein sequence ID" value="KAJ6646861.1"/>
    <property type="molecule type" value="Genomic_DNA"/>
</dbReference>
<organism evidence="3 4">
    <name type="scientific">Pseudolycoriella hygida</name>
    <dbReference type="NCBI Taxonomy" id="35572"/>
    <lineage>
        <taxon>Eukaryota</taxon>
        <taxon>Metazoa</taxon>
        <taxon>Ecdysozoa</taxon>
        <taxon>Arthropoda</taxon>
        <taxon>Hexapoda</taxon>
        <taxon>Insecta</taxon>
        <taxon>Pterygota</taxon>
        <taxon>Neoptera</taxon>
        <taxon>Endopterygota</taxon>
        <taxon>Diptera</taxon>
        <taxon>Nematocera</taxon>
        <taxon>Sciaroidea</taxon>
        <taxon>Sciaridae</taxon>
        <taxon>Pseudolycoriella</taxon>
    </lineage>
</organism>